<feature type="region of interest" description="Disordered" evidence="1">
    <location>
        <begin position="140"/>
        <end position="166"/>
    </location>
</feature>
<evidence type="ECO:0000313" key="2">
    <source>
        <dbReference type="EMBL" id="RZF36280.1"/>
    </source>
</evidence>
<evidence type="ECO:0000313" key="3">
    <source>
        <dbReference type="Proteomes" id="UP000291343"/>
    </source>
</evidence>
<feature type="compositionally biased region" description="Polar residues" evidence="1">
    <location>
        <begin position="244"/>
        <end position="266"/>
    </location>
</feature>
<dbReference type="AlphaFoldDB" id="A0A482WTE5"/>
<evidence type="ECO:0000256" key="1">
    <source>
        <dbReference type="SAM" id="MobiDB-lite"/>
    </source>
</evidence>
<dbReference type="OrthoDB" id="10416330at2759"/>
<name>A0A482WTE5_LAOST</name>
<dbReference type="Proteomes" id="UP000291343">
    <property type="component" value="Unassembled WGS sequence"/>
</dbReference>
<feature type="region of interest" description="Disordered" evidence="1">
    <location>
        <begin position="80"/>
        <end position="99"/>
    </location>
</feature>
<dbReference type="EMBL" id="QKKF02026665">
    <property type="protein sequence ID" value="RZF36280.1"/>
    <property type="molecule type" value="Genomic_DNA"/>
</dbReference>
<gene>
    <name evidence="2" type="ORF">LSTR_LSTR006785</name>
</gene>
<feature type="region of interest" description="Disordered" evidence="1">
    <location>
        <begin position="244"/>
        <end position="305"/>
    </location>
</feature>
<proteinExistence type="predicted"/>
<keyword evidence="3" id="KW-1185">Reference proteome</keyword>
<protein>
    <submittedName>
        <fullName evidence="2">Uncharacterized protein</fullName>
    </submittedName>
</protein>
<feature type="compositionally biased region" description="Basic and acidic residues" evidence="1">
    <location>
        <begin position="295"/>
        <end position="304"/>
    </location>
</feature>
<reference evidence="2 3" key="1">
    <citation type="journal article" date="2017" name="Gigascience">
        <title>Genome sequence of the small brown planthopper, Laodelphax striatellus.</title>
        <authorList>
            <person name="Zhu J."/>
            <person name="Jiang F."/>
            <person name="Wang X."/>
            <person name="Yang P."/>
            <person name="Bao Y."/>
            <person name="Zhao W."/>
            <person name="Wang W."/>
            <person name="Lu H."/>
            <person name="Wang Q."/>
            <person name="Cui N."/>
            <person name="Li J."/>
            <person name="Chen X."/>
            <person name="Luo L."/>
            <person name="Yu J."/>
            <person name="Kang L."/>
            <person name="Cui F."/>
        </authorList>
    </citation>
    <scope>NUCLEOTIDE SEQUENCE [LARGE SCALE GENOMIC DNA]</scope>
    <source>
        <strain evidence="2">Lst14</strain>
    </source>
</reference>
<feature type="region of interest" description="Disordered" evidence="1">
    <location>
        <begin position="1"/>
        <end position="33"/>
    </location>
</feature>
<comment type="caution">
    <text evidence="2">The sequence shown here is derived from an EMBL/GenBank/DDBJ whole genome shotgun (WGS) entry which is preliminary data.</text>
</comment>
<accession>A0A482WTE5</accession>
<organism evidence="2 3">
    <name type="scientific">Laodelphax striatellus</name>
    <name type="common">Small brown planthopper</name>
    <name type="synonym">Delphax striatella</name>
    <dbReference type="NCBI Taxonomy" id="195883"/>
    <lineage>
        <taxon>Eukaryota</taxon>
        <taxon>Metazoa</taxon>
        <taxon>Ecdysozoa</taxon>
        <taxon>Arthropoda</taxon>
        <taxon>Hexapoda</taxon>
        <taxon>Insecta</taxon>
        <taxon>Pterygota</taxon>
        <taxon>Neoptera</taxon>
        <taxon>Paraneoptera</taxon>
        <taxon>Hemiptera</taxon>
        <taxon>Auchenorrhyncha</taxon>
        <taxon>Fulgoroidea</taxon>
        <taxon>Delphacidae</taxon>
        <taxon>Criomorphinae</taxon>
        <taxon>Laodelphax</taxon>
    </lineage>
</organism>
<sequence>MPKYPKAQAASSRDGGGNVGVNSAKSTPTGDLPPIQFIIHADPETLCKCCGGQDGQNAMQGFEAFCRRCCDKYLDEPRANQAQDKRQYQSQDRGPYQGENYPTMKDFSVQTDEGQTHFHKHLYNASLLQKYCGGNIFVPPDDEAPTDSADEISVEEATDATQTDESEFPKVKLVRMLSDAETQTIESILSQLKAPQATSTHTMKQVNTSLTMISSQNPFLYNFNESSSIDDILQPYCYTYCQSDPTSRHPSASPSRIESPRQSVSNIYPPAPPSRHPSMTEASKKSLSNIYQVPSEERKSKSDSLKSCFKLRKSRLFQMQENQKLRKEDKE</sequence>
<dbReference type="InParanoid" id="A0A482WTE5"/>
<feature type="compositionally biased region" description="Polar residues" evidence="1">
    <location>
        <begin position="20"/>
        <end position="29"/>
    </location>
</feature>